<evidence type="ECO:0000313" key="8">
    <source>
        <dbReference type="EMBL" id="CAD5219589.1"/>
    </source>
</evidence>
<feature type="domain" description="EGF-like" evidence="7">
    <location>
        <begin position="319"/>
        <end position="355"/>
    </location>
</feature>
<dbReference type="InterPro" id="IPR051216">
    <property type="entry name" value="Teneurin"/>
</dbReference>
<keyword evidence="2" id="KW-0677">Repeat</keyword>
<protein>
    <submittedName>
        <fullName evidence="8">(pine wood nematode) hypothetical protein</fullName>
    </submittedName>
</protein>
<feature type="disulfide bond" evidence="5">
    <location>
        <begin position="482"/>
        <end position="492"/>
    </location>
</feature>
<dbReference type="GO" id="GO:0008045">
    <property type="term" value="P:motor neuron axon guidance"/>
    <property type="evidence" value="ECO:0007669"/>
    <property type="project" value="TreeGrafter"/>
</dbReference>
<dbReference type="PANTHER" id="PTHR11219">
    <property type="entry name" value="TENEURIN AND N-ACETYLGLUCOSAMINE-1-PHOSPHODIESTER ALPHA-N-ACETYLGLUCOSAMINIDASE"/>
    <property type="match status" value="1"/>
</dbReference>
<dbReference type="SMR" id="A0A7I8WLS1"/>
<evidence type="ECO:0000256" key="5">
    <source>
        <dbReference type="PROSITE-ProRule" id="PRU00076"/>
    </source>
</evidence>
<keyword evidence="3 5" id="KW-1015">Disulfide bond</keyword>
<evidence type="ECO:0000256" key="2">
    <source>
        <dbReference type="ARBA" id="ARBA00022737"/>
    </source>
</evidence>
<name>A0A7I8WLS1_BURXY</name>
<dbReference type="Pfam" id="PF23093">
    <property type="entry name" value="GBD_Tenm3"/>
    <property type="match status" value="1"/>
</dbReference>
<dbReference type="InterPro" id="IPR056820">
    <property type="entry name" value="TEN_TTR-like"/>
</dbReference>
<feature type="transmembrane region" description="Helical" evidence="6">
    <location>
        <begin position="124"/>
        <end position="144"/>
    </location>
</feature>
<dbReference type="PANTHER" id="PTHR11219:SF69">
    <property type="entry name" value="TENEURIN-A"/>
    <property type="match status" value="1"/>
</dbReference>
<dbReference type="InterPro" id="IPR000742">
    <property type="entry name" value="EGF"/>
</dbReference>
<dbReference type="SUPFAM" id="SSF63829">
    <property type="entry name" value="Calcium-dependent phosphotriesterase"/>
    <property type="match status" value="1"/>
</dbReference>
<dbReference type="EMBL" id="CAJFDI010000003">
    <property type="protein sequence ID" value="CAD5219589.1"/>
    <property type="molecule type" value="Genomic_DNA"/>
</dbReference>
<evidence type="ECO:0000313" key="9">
    <source>
        <dbReference type="Proteomes" id="UP000659654"/>
    </source>
</evidence>
<keyword evidence="4" id="KW-0325">Glycoprotein</keyword>
<dbReference type="FunFam" id="2.10.25.10:FF:000001">
    <property type="entry name" value="Tenascin C"/>
    <property type="match status" value="1"/>
</dbReference>
<dbReference type="SMART" id="SM00181">
    <property type="entry name" value="EGF"/>
    <property type="match status" value="5"/>
</dbReference>
<dbReference type="OrthoDB" id="442731at2759"/>
<keyword evidence="1 5" id="KW-0245">EGF-like domain</keyword>
<keyword evidence="6" id="KW-1133">Transmembrane helix</keyword>
<evidence type="ECO:0000256" key="1">
    <source>
        <dbReference type="ARBA" id="ARBA00022536"/>
    </source>
</evidence>
<keyword evidence="6" id="KW-0472">Membrane</keyword>
<feature type="disulfide bond" evidence="5">
    <location>
        <begin position="503"/>
        <end position="512"/>
    </location>
</feature>
<dbReference type="PROSITE" id="PS00022">
    <property type="entry name" value="EGF_1"/>
    <property type="match status" value="3"/>
</dbReference>
<proteinExistence type="predicted"/>
<dbReference type="Pfam" id="PF25020">
    <property type="entry name" value="TTR_TEN1-4"/>
    <property type="match status" value="1"/>
</dbReference>
<dbReference type="InterPro" id="IPR057629">
    <property type="entry name" value="Teneurin1-4_GBD"/>
</dbReference>
<dbReference type="EMBL" id="CAJFCV020000003">
    <property type="protein sequence ID" value="CAG9105015.1"/>
    <property type="molecule type" value="Genomic_DNA"/>
</dbReference>
<dbReference type="Pfam" id="PF23106">
    <property type="entry name" value="EGF_Teneurin"/>
    <property type="match status" value="2"/>
</dbReference>
<keyword evidence="6" id="KW-0812">Transmembrane</keyword>
<organism evidence="8 9">
    <name type="scientific">Bursaphelenchus xylophilus</name>
    <name type="common">Pinewood nematode worm</name>
    <name type="synonym">Aphelenchoides xylophilus</name>
    <dbReference type="NCBI Taxonomy" id="6326"/>
    <lineage>
        <taxon>Eukaryota</taxon>
        <taxon>Metazoa</taxon>
        <taxon>Ecdysozoa</taxon>
        <taxon>Nematoda</taxon>
        <taxon>Chromadorea</taxon>
        <taxon>Rhabditida</taxon>
        <taxon>Tylenchina</taxon>
        <taxon>Tylenchomorpha</taxon>
        <taxon>Aphelenchoidea</taxon>
        <taxon>Aphelenchoididae</taxon>
        <taxon>Bursaphelenchus</taxon>
    </lineage>
</organism>
<reference evidence="8" key="1">
    <citation type="submission" date="2020-09" db="EMBL/GenBank/DDBJ databases">
        <authorList>
            <person name="Kikuchi T."/>
        </authorList>
    </citation>
    <scope>NUCLEOTIDE SEQUENCE</scope>
    <source>
        <strain evidence="8">Ka4C1</strain>
    </source>
</reference>
<dbReference type="PROSITE" id="PS01186">
    <property type="entry name" value="EGF_2"/>
    <property type="match status" value="2"/>
</dbReference>
<dbReference type="PROSITE" id="PS50026">
    <property type="entry name" value="EGF_3"/>
    <property type="match status" value="2"/>
</dbReference>
<gene>
    <name evidence="8" type="ORF">BXYJ_LOCUS5754</name>
</gene>
<evidence type="ECO:0000256" key="6">
    <source>
        <dbReference type="SAM" id="Phobius"/>
    </source>
</evidence>
<feature type="domain" description="EGF-like" evidence="7">
    <location>
        <begin position="478"/>
        <end position="513"/>
    </location>
</feature>
<dbReference type="Proteomes" id="UP000582659">
    <property type="component" value="Unassembled WGS sequence"/>
</dbReference>
<evidence type="ECO:0000256" key="4">
    <source>
        <dbReference type="ARBA" id="ARBA00023180"/>
    </source>
</evidence>
<evidence type="ECO:0000256" key="3">
    <source>
        <dbReference type="ARBA" id="ARBA00023157"/>
    </source>
</evidence>
<accession>A0A7I8WLS1</accession>
<dbReference type="Pfam" id="PF25021">
    <property type="entry name" value="TEN_NHL"/>
    <property type="match status" value="1"/>
</dbReference>
<dbReference type="Proteomes" id="UP000659654">
    <property type="component" value="Unassembled WGS sequence"/>
</dbReference>
<dbReference type="Gene3D" id="2.10.25.10">
    <property type="entry name" value="Laminin"/>
    <property type="match status" value="2"/>
</dbReference>
<comment type="caution">
    <text evidence="5">Lacks conserved residue(s) required for the propagation of feature annotation.</text>
</comment>
<evidence type="ECO:0000259" key="7">
    <source>
        <dbReference type="PROSITE" id="PS50026"/>
    </source>
</evidence>
<sequence length="1305" mass="146043">MANIYGTQRTVCAHTDKSHLVNCVSTSSSTSPTYYEDRVYHEIPQCTRLSAIYSSDHCRSTLNGTMKTPDPAVSLMLPQSPLDYNTHNSNMSIQRRIPPPPERRKSVKPIGVSWRFRVFNENTAVLFFLAFVLTLALFVAQAVFKNSFLTLYSRHEIIDLTRTDANLEIGKSTSLRAPPRRLTYTTVSIPEKANLALMFNTTNSARFVVYAMRTLSPTPTLYDYRRVVNVDRLHSQGVVIRDEAVEDVFYESDNRNGLVTFPVNVGEWHIALLNDHIEPLQMTVTPFLFDENLQNGCKFECFGKGSCQNGSCQCFPGYSGKYCQETSCPILCSGNGVFSNGECVCHQGYHGKICEKIDRKPEPSYLQSFDGAFQHTNIMPVSSELYAPKSTESSFQAEKVSSEKSLKIDPKPTEISTTKSSITCHNGGTAEGPICRCRHGFGGEKCDEVKCPNDCNGRGRCLEGVCQCENGWNGKDCGINGCPNHCNGNGKCRRSNGKYSCKCNELFFGESCNYRTEAVCDDGLDNDNDGLADCLDPDCCSSTHCQANPLCMTTSTNQTRPKTSTRSSQDFFDKMNYLIQPGSAQRYADHKAFKRSLFSVLKMKIVDEKAGPLMGMRVVNEMKPKQGFTLTNEAGEAELAVNGGGYVQLSLLRHPFGLLHYNLFVPANQLLDLGTLSISQLQHPSSYNSTSKCAEKLAENPMKIRIFNDFSQFSEVIPDNFDMKIENEISLSYSDKGSVLIFKWEEKSLENVENVLMKISAAGRVFEFDLKPRKEFVFEFDGENEHGEKVEGAVDALVKVGYKYQNCDKIYWNAYKEKIIVKAADKKCCGPLGLNVEHFYDSKSNLFQYGNGTVIDLNQYKSLQPVKTNISVASNSDQVLVLADGSIILKQNDKILHNGNVILDGFDFKHARMSVDPLRNEVNVLFEKTNKVIKIRSIEKFSSPVENFQVVLESQSICNGDVVGCLNGKTVQEANFKQIQDIAFDKRGNLLFLDSNALFYIENSLIHLLGQFSSLSFSTKCLKTFALKDLGLHSAQRILIDPLTGHLILLDKNALIYRIDIHNQIAHRIYNGLHDCGQNSEASRIHSVNHIEIDVNSNNLIVFGFLKNGELTVQSVDLNSDEISTIVKDLRRCKCLKVGCKCSEEESKNDAYAVTSVSVGGKGQILFTTSNPFGIFKLSPLEIFFDKSLATFTITLPNSSEFHTFDRNGRLLSTVKSTTLQRKREFRRELSEKSAKTDLILASGEHLSVTQEAPNKWSITHGNGRRMEVQVHEGVVEIREDGKLIKKMEFTVNGRLLRTDLDEIL</sequence>
<feature type="disulfide bond" evidence="5">
    <location>
        <begin position="345"/>
        <end position="354"/>
    </location>
</feature>
<comment type="caution">
    <text evidence="8">The sequence shown here is derived from an EMBL/GenBank/DDBJ whole genome shotgun (WGS) entry which is preliminary data.</text>
</comment>
<keyword evidence="9" id="KW-1185">Reference proteome</keyword>
<dbReference type="InterPro" id="IPR056822">
    <property type="entry name" value="TEN_NHL"/>
</dbReference>